<name>A0ABW1A4W4_9ACTN</name>
<dbReference type="InterPro" id="IPR052228">
    <property type="entry name" value="Sec_Metab_Biosynth_Oxidored"/>
</dbReference>
<evidence type="ECO:0000313" key="2">
    <source>
        <dbReference type="EMBL" id="MFC5748658.1"/>
    </source>
</evidence>
<proteinExistence type="predicted"/>
<dbReference type="EMBL" id="JBHSON010000034">
    <property type="protein sequence ID" value="MFC5748658.1"/>
    <property type="molecule type" value="Genomic_DNA"/>
</dbReference>
<organism evidence="2 3">
    <name type="scientific">Actinomadura rugatobispora</name>
    <dbReference type="NCBI Taxonomy" id="1994"/>
    <lineage>
        <taxon>Bacteria</taxon>
        <taxon>Bacillati</taxon>
        <taxon>Actinomycetota</taxon>
        <taxon>Actinomycetes</taxon>
        <taxon>Streptosporangiales</taxon>
        <taxon>Thermomonosporaceae</taxon>
        <taxon>Actinomadura</taxon>
    </lineage>
</organism>
<dbReference type="RefSeq" id="WP_378284335.1">
    <property type="nucleotide sequence ID" value="NZ_JBHSON010000034.1"/>
</dbReference>
<dbReference type="Pfam" id="PF00106">
    <property type="entry name" value="adh_short"/>
    <property type="match status" value="1"/>
</dbReference>
<keyword evidence="3" id="KW-1185">Reference proteome</keyword>
<reference evidence="3" key="1">
    <citation type="journal article" date="2019" name="Int. J. Syst. Evol. Microbiol.">
        <title>The Global Catalogue of Microorganisms (GCM) 10K type strain sequencing project: providing services to taxonomists for standard genome sequencing and annotation.</title>
        <authorList>
            <consortium name="The Broad Institute Genomics Platform"/>
            <consortium name="The Broad Institute Genome Sequencing Center for Infectious Disease"/>
            <person name="Wu L."/>
            <person name="Ma J."/>
        </authorList>
    </citation>
    <scope>NUCLEOTIDE SEQUENCE [LARGE SCALE GENOMIC DNA]</scope>
    <source>
        <strain evidence="3">KCTC 42087</strain>
    </source>
</reference>
<keyword evidence="1" id="KW-0560">Oxidoreductase</keyword>
<sequence>MPKTVIISGGTDGMGRATALERLARGDRVTVIGSSEAKGRALLERASSPDLHFVRADLSSIAEVERVAAGIAERHDAVDALALFANRVNPKRRETPDGLERTFALYYLSRHLLGHRLRPLLDAAPAPVIINVAGVGNTAGRIHWDDPQLTRRYGQVRAQLQAGRANDLLGVAFADTGSRARYVLYHPGFTRSGVDGHENPAVRSGLKLLARFFARPVADAVGPIVEWIDRPPAEPLHAVDRGKRVDPSLKTLDPDDAARLAAYTEKLLQSLGP</sequence>
<accession>A0ABW1A4W4</accession>
<protein>
    <submittedName>
        <fullName evidence="2">SDR family NAD(P)-dependent oxidoreductase</fullName>
    </submittedName>
</protein>
<dbReference type="Proteomes" id="UP001596074">
    <property type="component" value="Unassembled WGS sequence"/>
</dbReference>
<dbReference type="PANTHER" id="PTHR47534">
    <property type="entry name" value="YALI0E05731P"/>
    <property type="match status" value="1"/>
</dbReference>
<gene>
    <name evidence="2" type="ORF">ACFPZN_23835</name>
</gene>
<evidence type="ECO:0000313" key="3">
    <source>
        <dbReference type="Proteomes" id="UP001596074"/>
    </source>
</evidence>
<evidence type="ECO:0000256" key="1">
    <source>
        <dbReference type="ARBA" id="ARBA00023002"/>
    </source>
</evidence>
<dbReference type="InterPro" id="IPR002347">
    <property type="entry name" value="SDR_fam"/>
</dbReference>
<comment type="caution">
    <text evidence="2">The sequence shown here is derived from an EMBL/GenBank/DDBJ whole genome shotgun (WGS) entry which is preliminary data.</text>
</comment>
<dbReference type="InterPro" id="IPR036291">
    <property type="entry name" value="NAD(P)-bd_dom_sf"/>
</dbReference>
<dbReference type="SUPFAM" id="SSF51735">
    <property type="entry name" value="NAD(P)-binding Rossmann-fold domains"/>
    <property type="match status" value="1"/>
</dbReference>
<dbReference type="PANTHER" id="PTHR47534:SF3">
    <property type="entry name" value="ALCOHOL DEHYDROGENASE-LIKE C-TERMINAL DOMAIN-CONTAINING PROTEIN"/>
    <property type="match status" value="1"/>
</dbReference>
<dbReference type="Gene3D" id="3.40.50.720">
    <property type="entry name" value="NAD(P)-binding Rossmann-like Domain"/>
    <property type="match status" value="1"/>
</dbReference>